<sequence>MSKIVRSVAAVTPEVLTEDVHGDSGSMMPIQATPALVAFGAGFAGGAGISWVCVQAYEAGAND</sequence>
<dbReference type="EMBL" id="JBEZUR010000009">
    <property type="protein sequence ID" value="MEU3554363.1"/>
    <property type="molecule type" value="Genomic_DNA"/>
</dbReference>
<protein>
    <submittedName>
        <fullName evidence="1">Uncharacterized protein</fullName>
    </submittedName>
</protein>
<gene>
    <name evidence="1" type="ORF">AB0E65_09085</name>
</gene>
<accession>A0ABV2YF64</accession>
<evidence type="ECO:0000313" key="2">
    <source>
        <dbReference type="Proteomes" id="UP001550850"/>
    </source>
</evidence>
<name>A0ABV2YF64_9ACTN</name>
<proteinExistence type="predicted"/>
<dbReference type="Proteomes" id="UP001550850">
    <property type="component" value="Unassembled WGS sequence"/>
</dbReference>
<organism evidence="1 2">
    <name type="scientific">Streptomyces fragilis</name>
    <dbReference type="NCBI Taxonomy" id="67301"/>
    <lineage>
        <taxon>Bacteria</taxon>
        <taxon>Bacillati</taxon>
        <taxon>Actinomycetota</taxon>
        <taxon>Actinomycetes</taxon>
        <taxon>Kitasatosporales</taxon>
        <taxon>Streptomycetaceae</taxon>
        <taxon>Streptomyces</taxon>
    </lineage>
</organism>
<evidence type="ECO:0000313" key="1">
    <source>
        <dbReference type="EMBL" id="MEU3554363.1"/>
    </source>
</evidence>
<comment type="caution">
    <text evidence="1">The sequence shown here is derived from an EMBL/GenBank/DDBJ whole genome shotgun (WGS) entry which is preliminary data.</text>
</comment>
<reference evidence="1 2" key="1">
    <citation type="submission" date="2024-06" db="EMBL/GenBank/DDBJ databases">
        <title>The Natural Products Discovery Center: Release of the First 8490 Sequenced Strains for Exploring Actinobacteria Biosynthetic Diversity.</title>
        <authorList>
            <person name="Kalkreuter E."/>
            <person name="Kautsar S.A."/>
            <person name="Yang D."/>
            <person name="Bader C.D."/>
            <person name="Teijaro C.N."/>
            <person name="Fluegel L."/>
            <person name="Davis C.M."/>
            <person name="Simpson J.R."/>
            <person name="Lauterbach L."/>
            <person name="Steele A.D."/>
            <person name="Gui C."/>
            <person name="Meng S."/>
            <person name="Li G."/>
            <person name="Viehrig K."/>
            <person name="Ye F."/>
            <person name="Su P."/>
            <person name="Kiefer A.F."/>
            <person name="Nichols A."/>
            <person name="Cepeda A.J."/>
            <person name="Yan W."/>
            <person name="Fan B."/>
            <person name="Jiang Y."/>
            <person name="Adhikari A."/>
            <person name="Zheng C.-J."/>
            <person name="Schuster L."/>
            <person name="Cowan T.M."/>
            <person name="Smanski M.J."/>
            <person name="Chevrette M.G."/>
            <person name="De Carvalho L.P.S."/>
            <person name="Shen B."/>
        </authorList>
    </citation>
    <scope>NUCLEOTIDE SEQUENCE [LARGE SCALE GENOMIC DNA]</scope>
    <source>
        <strain evidence="1 2">NPDC038104</strain>
    </source>
</reference>
<dbReference type="RefSeq" id="WP_108955793.1">
    <property type="nucleotide sequence ID" value="NZ_BEVZ01000006.1"/>
</dbReference>
<keyword evidence="2" id="KW-1185">Reference proteome</keyword>